<evidence type="ECO:0008006" key="3">
    <source>
        <dbReference type="Google" id="ProtNLM"/>
    </source>
</evidence>
<dbReference type="Pfam" id="PF12668">
    <property type="entry name" value="DUF3791"/>
    <property type="match status" value="1"/>
</dbReference>
<dbReference type="HOGENOM" id="CLU_180557_0_0_10"/>
<dbReference type="Proteomes" id="UP000033047">
    <property type="component" value="Unassembled WGS sequence"/>
</dbReference>
<dbReference type="InterPro" id="IPR024269">
    <property type="entry name" value="DUF3791"/>
</dbReference>
<gene>
    <name evidence="1" type="ORF">HMPREF1535_00021</name>
</gene>
<dbReference type="AlphaFoldDB" id="A0A0F5JPW4"/>
<accession>A0A0F5JPW4</accession>
<comment type="caution">
    <text evidence="1">The sequence shown here is derived from an EMBL/GenBank/DDBJ whole genome shotgun (WGS) entry which is preliminary data.</text>
</comment>
<dbReference type="STRING" id="927665.HMPREF1535_00021"/>
<sequence length="77" mass="8892">MKNTDSELKNKIEYIIAVISEFAAAHSLNTSQAYRYLERFKGIDFVNRFYNVEHTLSFEDVVEDLTAYCHRKGGALV</sequence>
<evidence type="ECO:0000313" key="2">
    <source>
        <dbReference type="Proteomes" id="UP000033047"/>
    </source>
</evidence>
<protein>
    <recommendedName>
        <fullName evidence="3">DUF3791 domain-containing protein</fullName>
    </recommendedName>
</protein>
<proteinExistence type="predicted"/>
<dbReference type="PATRIC" id="fig|927665.4.peg.15"/>
<organism evidence="1 2">
    <name type="scientific">Parabacteroides goldsteinii DSM 19448 = WAL 12034</name>
    <dbReference type="NCBI Taxonomy" id="927665"/>
    <lineage>
        <taxon>Bacteria</taxon>
        <taxon>Pseudomonadati</taxon>
        <taxon>Bacteroidota</taxon>
        <taxon>Bacteroidia</taxon>
        <taxon>Bacteroidales</taxon>
        <taxon>Tannerellaceae</taxon>
        <taxon>Parabacteroides</taxon>
    </lineage>
</organism>
<evidence type="ECO:0000313" key="1">
    <source>
        <dbReference type="EMBL" id="KKB59749.1"/>
    </source>
</evidence>
<name>A0A0F5JPW4_9BACT</name>
<reference evidence="1 2" key="1">
    <citation type="submission" date="2013-04" db="EMBL/GenBank/DDBJ databases">
        <title>The Genome Sequence of Parabacteroides goldsteinii DSM 19448.</title>
        <authorList>
            <consortium name="The Broad Institute Genomics Platform"/>
            <person name="Earl A."/>
            <person name="Ward D."/>
            <person name="Feldgarden M."/>
            <person name="Gevers D."/>
            <person name="Martens E."/>
            <person name="Sakamoto M."/>
            <person name="Benno Y."/>
            <person name="Song Y."/>
            <person name="Liu C."/>
            <person name="Lee J."/>
            <person name="Bolanos M."/>
            <person name="Vaisanen M.L."/>
            <person name="Finegold S.M."/>
            <person name="Walker B."/>
            <person name="Young S."/>
            <person name="Zeng Q."/>
            <person name="Gargeya S."/>
            <person name="Fitzgerald M."/>
            <person name="Haas B."/>
            <person name="Abouelleil A."/>
            <person name="Allen A.W."/>
            <person name="Alvarado L."/>
            <person name="Arachchi H.M."/>
            <person name="Berlin A.M."/>
            <person name="Chapman S.B."/>
            <person name="Gainer-Dewar J."/>
            <person name="Goldberg J."/>
            <person name="Griggs A."/>
            <person name="Gujja S."/>
            <person name="Hansen M."/>
            <person name="Howarth C."/>
            <person name="Imamovic A."/>
            <person name="Ireland A."/>
            <person name="Larimer J."/>
            <person name="McCowan C."/>
            <person name="Murphy C."/>
            <person name="Pearson M."/>
            <person name="Poon T.W."/>
            <person name="Priest M."/>
            <person name="Roberts A."/>
            <person name="Saif S."/>
            <person name="Shea T."/>
            <person name="Sisk P."/>
            <person name="Sykes S."/>
            <person name="Wortman J."/>
            <person name="Nusbaum C."/>
            <person name="Birren B."/>
        </authorList>
    </citation>
    <scope>NUCLEOTIDE SEQUENCE [LARGE SCALE GENOMIC DNA]</scope>
    <source>
        <strain evidence="1 2">DSM 19448</strain>
    </source>
</reference>
<dbReference type="RefSeq" id="WP_007658665.1">
    <property type="nucleotide sequence ID" value="NZ_KQ033912.1"/>
</dbReference>
<dbReference type="EMBL" id="AQHV01000001">
    <property type="protein sequence ID" value="KKB59749.1"/>
    <property type="molecule type" value="Genomic_DNA"/>
</dbReference>